<dbReference type="AlphaFoldDB" id="A0A1B9FWJ5"/>
<name>A0A1B9FWJ5_9TREE</name>
<keyword evidence="3" id="KW-0256">Endoplasmic reticulum</keyword>
<dbReference type="InterPro" id="IPR021013">
    <property type="entry name" value="ATPase_Vma12"/>
</dbReference>
<evidence type="ECO:0000256" key="3">
    <source>
        <dbReference type="ARBA" id="ARBA00022824"/>
    </source>
</evidence>
<evidence type="ECO:0000313" key="10">
    <source>
        <dbReference type="Proteomes" id="UP000092730"/>
    </source>
</evidence>
<feature type="compositionally biased region" description="Acidic residues" evidence="6">
    <location>
        <begin position="273"/>
        <end position="285"/>
    </location>
</feature>
<keyword evidence="2 7" id="KW-0812">Transmembrane</keyword>
<gene>
    <name evidence="8" type="ORF">I302_07497</name>
    <name evidence="9" type="ORF">I302_108137</name>
</gene>
<evidence type="ECO:0000256" key="5">
    <source>
        <dbReference type="ARBA" id="ARBA00023136"/>
    </source>
</evidence>
<organism evidence="8">
    <name type="scientific">Kwoniella bestiolae CBS 10118</name>
    <dbReference type="NCBI Taxonomy" id="1296100"/>
    <lineage>
        <taxon>Eukaryota</taxon>
        <taxon>Fungi</taxon>
        <taxon>Dikarya</taxon>
        <taxon>Basidiomycota</taxon>
        <taxon>Agaricomycotina</taxon>
        <taxon>Tremellomycetes</taxon>
        <taxon>Tremellales</taxon>
        <taxon>Cryptococcaceae</taxon>
        <taxon>Kwoniella</taxon>
    </lineage>
</organism>
<dbReference type="GO" id="GO:0005789">
    <property type="term" value="C:endoplasmic reticulum membrane"/>
    <property type="evidence" value="ECO:0007669"/>
    <property type="project" value="UniProtKB-SubCell"/>
</dbReference>
<dbReference type="GO" id="GO:0070072">
    <property type="term" value="P:vacuolar proton-transporting V-type ATPase complex assembly"/>
    <property type="evidence" value="ECO:0007669"/>
    <property type="project" value="InterPro"/>
</dbReference>
<evidence type="ECO:0000256" key="7">
    <source>
        <dbReference type="SAM" id="Phobius"/>
    </source>
</evidence>
<feature type="compositionally biased region" description="Polar residues" evidence="6">
    <location>
        <begin position="32"/>
        <end position="57"/>
    </location>
</feature>
<dbReference type="RefSeq" id="XP_019044214.1">
    <property type="nucleotide sequence ID" value="XM_019194091.1"/>
</dbReference>
<dbReference type="GeneID" id="30211896"/>
<proteinExistence type="predicted"/>
<protein>
    <recommendedName>
        <fullName evidence="11">Endoplasmic reticulum-based factor for assembly of V-ATPase</fullName>
    </recommendedName>
</protein>
<feature type="region of interest" description="Disordered" evidence="6">
    <location>
        <begin position="32"/>
        <end position="74"/>
    </location>
</feature>
<keyword evidence="4 7" id="KW-1133">Transmembrane helix</keyword>
<reference evidence="9" key="2">
    <citation type="submission" date="2013-07" db="EMBL/GenBank/DDBJ databases">
        <authorList>
            <consortium name="The Broad Institute Genome Sequencing Platform"/>
            <person name="Cuomo C."/>
            <person name="Litvintseva A."/>
            <person name="Chen Y."/>
            <person name="Heitman J."/>
            <person name="Sun S."/>
            <person name="Springer D."/>
            <person name="Dromer F."/>
            <person name="Young S.K."/>
            <person name="Zeng Q."/>
            <person name="Gargeya S."/>
            <person name="Fitzgerald M."/>
            <person name="Abouelleil A."/>
            <person name="Alvarado L."/>
            <person name="Berlin A.M."/>
            <person name="Chapman S.B."/>
            <person name="Dewar J."/>
            <person name="Goldberg J."/>
            <person name="Griggs A."/>
            <person name="Gujja S."/>
            <person name="Hansen M."/>
            <person name="Howarth C."/>
            <person name="Imamovic A."/>
            <person name="Larimer J."/>
            <person name="McCowan C."/>
            <person name="Murphy C."/>
            <person name="Pearson M."/>
            <person name="Priest M."/>
            <person name="Roberts A."/>
            <person name="Saif S."/>
            <person name="Shea T."/>
            <person name="Sykes S."/>
            <person name="Wortman J."/>
            <person name="Nusbaum C."/>
            <person name="Birren B."/>
        </authorList>
    </citation>
    <scope>NUCLEOTIDE SEQUENCE</scope>
    <source>
        <strain evidence="9">CBS 10118</strain>
    </source>
</reference>
<dbReference type="KEGG" id="kbi:30211896"/>
<reference evidence="8" key="3">
    <citation type="submission" date="2014-01" db="EMBL/GenBank/DDBJ databases">
        <title>Evolution of pathogenesis and genome organization in the Tremellales.</title>
        <authorList>
            <person name="Cuomo C."/>
            <person name="Litvintseva A."/>
            <person name="Heitman J."/>
            <person name="Chen Y."/>
            <person name="Sun S."/>
            <person name="Springer D."/>
            <person name="Dromer F."/>
            <person name="Young S."/>
            <person name="Zeng Q."/>
            <person name="Chapman S."/>
            <person name="Gujja S."/>
            <person name="Saif S."/>
            <person name="Birren B."/>
        </authorList>
    </citation>
    <scope>NUCLEOTIDE SEQUENCE</scope>
    <source>
        <strain evidence="8">CBS 10118</strain>
    </source>
</reference>
<feature type="transmembrane region" description="Helical" evidence="7">
    <location>
        <begin position="216"/>
        <end position="239"/>
    </location>
</feature>
<sequence>MTTLLTLPPHLLETIQELLTSDVDLPQNLRNELGKSTSQRQQSVSDDVERISNNASDETIEEKDQISRDLPADEGESIHAPFGALVIQDVRPPPTIPHETIEELSRWAGSERGVKQLKKSKLDPNKYTSISLLAGTEIYIPPHELERLKIAEKGDNKPNPYLPTYLSRSSSTSFGKEFRSLSKTISTVLNILFSIFGSSIAVYLVSSSSAGYSREIAILLGVLTGIIVGVADVVLIYLYSRKLDEGRRESRRVGMKMLRGSGRIGEKEKVEERVEEDTGEGDVMDLPEKDGTESTGVKKEVRLRRRGLNGIS</sequence>
<dbReference type="VEuPathDB" id="FungiDB:I302_07497"/>
<evidence type="ECO:0000256" key="2">
    <source>
        <dbReference type="ARBA" id="ARBA00022692"/>
    </source>
</evidence>
<evidence type="ECO:0000313" key="9">
    <source>
        <dbReference type="EMBL" id="WVW86098.1"/>
    </source>
</evidence>
<dbReference type="EMBL" id="CP144547">
    <property type="protein sequence ID" value="WVW86098.1"/>
    <property type="molecule type" value="Genomic_DNA"/>
</dbReference>
<dbReference type="EMBL" id="KI894024">
    <property type="protein sequence ID" value="OCF23144.1"/>
    <property type="molecule type" value="Genomic_DNA"/>
</dbReference>
<evidence type="ECO:0008006" key="11">
    <source>
        <dbReference type="Google" id="ProtNLM"/>
    </source>
</evidence>
<feature type="compositionally biased region" description="Basic and acidic residues" evidence="6">
    <location>
        <begin position="286"/>
        <end position="299"/>
    </location>
</feature>
<dbReference type="Pfam" id="PF11712">
    <property type="entry name" value="Vma12"/>
    <property type="match status" value="1"/>
</dbReference>
<reference evidence="8" key="1">
    <citation type="submission" date="2013-07" db="EMBL/GenBank/DDBJ databases">
        <title>The Genome Sequence of Cryptococcus bestiolae CBS10118.</title>
        <authorList>
            <consortium name="The Broad Institute Genome Sequencing Platform"/>
            <person name="Cuomo C."/>
            <person name="Litvintseva A."/>
            <person name="Chen Y."/>
            <person name="Heitman J."/>
            <person name="Sun S."/>
            <person name="Springer D."/>
            <person name="Dromer F."/>
            <person name="Young S.K."/>
            <person name="Zeng Q."/>
            <person name="Gargeya S."/>
            <person name="Fitzgerald M."/>
            <person name="Abouelleil A."/>
            <person name="Alvarado L."/>
            <person name="Berlin A.M."/>
            <person name="Chapman S.B."/>
            <person name="Dewar J."/>
            <person name="Goldberg J."/>
            <person name="Griggs A."/>
            <person name="Gujja S."/>
            <person name="Hansen M."/>
            <person name="Howarth C."/>
            <person name="Imamovic A."/>
            <person name="Larimer J."/>
            <person name="McCowan C."/>
            <person name="Murphy C."/>
            <person name="Pearson M."/>
            <person name="Priest M."/>
            <person name="Roberts A."/>
            <person name="Saif S."/>
            <person name="Shea T."/>
            <person name="Sykes S."/>
            <person name="Wortman J."/>
            <person name="Nusbaum C."/>
            <person name="Birren B."/>
        </authorList>
    </citation>
    <scope>NUCLEOTIDE SEQUENCE [LARGE SCALE GENOMIC DNA]</scope>
    <source>
        <strain evidence="8">CBS 10118</strain>
    </source>
</reference>
<evidence type="ECO:0000256" key="4">
    <source>
        <dbReference type="ARBA" id="ARBA00022989"/>
    </source>
</evidence>
<keyword evidence="5 7" id="KW-0472">Membrane</keyword>
<keyword evidence="10" id="KW-1185">Reference proteome</keyword>
<evidence type="ECO:0000256" key="6">
    <source>
        <dbReference type="SAM" id="MobiDB-lite"/>
    </source>
</evidence>
<dbReference type="OrthoDB" id="3193718at2759"/>
<evidence type="ECO:0000313" key="8">
    <source>
        <dbReference type="EMBL" id="OCF23144.1"/>
    </source>
</evidence>
<dbReference type="Proteomes" id="UP000092730">
    <property type="component" value="Chromosome 7"/>
</dbReference>
<feature type="region of interest" description="Disordered" evidence="6">
    <location>
        <begin position="264"/>
        <end position="299"/>
    </location>
</feature>
<evidence type="ECO:0000256" key="1">
    <source>
        <dbReference type="ARBA" id="ARBA00004477"/>
    </source>
</evidence>
<reference evidence="9" key="4">
    <citation type="submission" date="2024-02" db="EMBL/GenBank/DDBJ databases">
        <title>Comparative genomics of Cryptococcus and Kwoniella reveals pathogenesis evolution and contrasting modes of karyotype evolution via chromosome fusion or intercentromeric recombination.</title>
        <authorList>
            <person name="Coelho M.A."/>
            <person name="David-Palma M."/>
            <person name="Shea T."/>
            <person name="Bowers K."/>
            <person name="McGinley-Smith S."/>
            <person name="Mohammad A.W."/>
            <person name="Gnirke A."/>
            <person name="Yurkov A.M."/>
            <person name="Nowrousian M."/>
            <person name="Sun S."/>
            <person name="Cuomo C.A."/>
            <person name="Heitman J."/>
        </authorList>
    </citation>
    <scope>NUCLEOTIDE SEQUENCE</scope>
    <source>
        <strain evidence="9">CBS 10118</strain>
    </source>
</reference>
<dbReference type="PANTHER" id="PTHR31394">
    <property type="entry name" value="TRANSMEMBRANE PROTEIN 199"/>
    <property type="match status" value="1"/>
</dbReference>
<accession>A0A1B9FWJ5</accession>
<feature type="compositionally biased region" description="Basic and acidic residues" evidence="6">
    <location>
        <begin position="62"/>
        <end position="71"/>
    </location>
</feature>
<dbReference type="PANTHER" id="PTHR31394:SF1">
    <property type="entry name" value="TRANSMEMBRANE PROTEIN 199"/>
    <property type="match status" value="1"/>
</dbReference>
<comment type="subcellular location">
    <subcellularLocation>
        <location evidence="1">Endoplasmic reticulum membrane</location>
        <topology evidence="1">Multi-pass membrane protein</topology>
    </subcellularLocation>
</comment>
<feature type="transmembrane region" description="Helical" evidence="7">
    <location>
        <begin position="185"/>
        <end position="204"/>
    </location>
</feature>